<dbReference type="GO" id="GO:0015074">
    <property type="term" value="P:DNA integration"/>
    <property type="evidence" value="ECO:0007669"/>
    <property type="project" value="InterPro"/>
</dbReference>
<dbReference type="InterPro" id="IPR052055">
    <property type="entry name" value="Hepadnavirus_pol/RT"/>
</dbReference>
<keyword evidence="1" id="KW-0238">DNA-binding</keyword>
<dbReference type="GO" id="GO:0003677">
    <property type="term" value="F:DNA binding"/>
    <property type="evidence" value="ECO:0007669"/>
    <property type="project" value="UniProtKB-KW"/>
</dbReference>
<dbReference type="Gene3D" id="3.10.10.10">
    <property type="entry name" value="HIV Type 1 Reverse Transcriptase, subunit A, domain 1"/>
    <property type="match status" value="1"/>
</dbReference>
<dbReference type="Gene3D" id="1.10.443.10">
    <property type="entry name" value="Intergrase catalytic core"/>
    <property type="match status" value="1"/>
</dbReference>
<dbReference type="InterPro" id="IPR000477">
    <property type="entry name" value="RT_dom"/>
</dbReference>
<evidence type="ECO:0000313" key="5">
    <source>
        <dbReference type="Proteomes" id="UP001190700"/>
    </source>
</evidence>
<feature type="region of interest" description="Disordered" evidence="2">
    <location>
        <begin position="187"/>
        <end position="248"/>
    </location>
</feature>
<dbReference type="CDD" id="cd09275">
    <property type="entry name" value="RNase_HI_RT_DIRS1"/>
    <property type="match status" value="1"/>
</dbReference>
<evidence type="ECO:0000313" key="4">
    <source>
        <dbReference type="EMBL" id="KAK3250160.1"/>
    </source>
</evidence>
<evidence type="ECO:0000259" key="3">
    <source>
        <dbReference type="Pfam" id="PF00078"/>
    </source>
</evidence>
<feature type="domain" description="Reverse transcriptase" evidence="3">
    <location>
        <begin position="400"/>
        <end position="517"/>
    </location>
</feature>
<dbReference type="CDD" id="cd03714">
    <property type="entry name" value="RT_DIRS1"/>
    <property type="match status" value="1"/>
</dbReference>
<evidence type="ECO:0000256" key="1">
    <source>
        <dbReference type="ARBA" id="ARBA00023125"/>
    </source>
</evidence>
<comment type="caution">
    <text evidence="4">The sequence shown here is derived from an EMBL/GenBank/DDBJ whole genome shotgun (WGS) entry which is preliminary data.</text>
</comment>
<dbReference type="InterPro" id="IPR013762">
    <property type="entry name" value="Integrase-like_cat_sf"/>
</dbReference>
<dbReference type="InterPro" id="IPR043502">
    <property type="entry name" value="DNA/RNA_pol_sf"/>
</dbReference>
<accession>A0AAE0C9U8</accession>
<sequence>MDWFTDVNACQQKVDDLKAHASYVEAARALENGDPLAPAQEKLMRQMATFTSRLSILREESLQAVGGARKRPWLDAVDYDELPGNDRQELTRAGLEKDSFKGVRKQFDEVKHHYGAHVATGAALDEARKALEGTQLPSNVVEALAFCVETAEKGVARARERGKVLAMVVDEGTEVGWKMAEKLERRSYAENDEEDKACRRARKEVKAENEAKAKANAAEQKARDQRPRPAVQQQLPSFSPPPAAGAGGLDVEFSEEELENAVAIVEQGVAVPRVAGRLRDHASFWRTFVRSTYVMSWIEHGFKLRFSSGRPPPSIHLPNHSSANLYPEFVTGALRECELMGAVRRAARKPKVVLPIMVDNNGVKLRLIFNGKYLNSFLDFPRFRYEPLQPFVDVLRPDDGLFYWDYKSGYYHVDLHEGSRQYVAVEWLGVFYEFCVLPFGLAPACWVFTKINRELVGRWRARGVRVHPYVDDFICAVRAPSLTDPAALGELRSVIRDVELAGWLVSETKSQLFLTRELVHIGVGIDLQGRRLFVPDKAVAKIRACAEQILSCFRRVPLRLVAKFAGLVNAQWFVLGALCKLFTRSAAVLIADTLCWGTWASHVPGSDAFRRELEFWLGDEFRQFQRGIWEPRGSGLQLEVEHCDASEVAWGSWLESALGPRGGPELEGHSYLSLEDRLRSSTHRELRGILDSLRGFSVSGRLRGKRVLVICDNQAVHFVLEGGSRHEELHALAVEIFWFCMAESVVLSSLWVPREFEVRSDGLSKIQDHDDWMLNPAIFQFLDPWIAGGYWHTCDRFATDKNCLLPRFNSAWYCPGTSGVDTFSQSDWREHVNWCNPPFRLIGRLLLFLQAERAAATVVAPMWVFQPWWVLLCPDGVHLADCVVQWTELQPSADTFLPGTIGTGEFWDGLRFSETDPLERQLLRDIQGAVLETRKQGTIDGYARAFVRYQRWCAERDPPRTAVVADPVTVALYLQYVANAAKTFSVVKTASGMIFRAHEYALVPADRNPTGHRLVAAVREAAHRRLGDRRLARKEPLEYEFVVRGAVCWVRSGGVTRRMFATVTVSMWVAFMRYDCAGSLRVVDVRFFETHMCLFLEQRKTDKYRFGQVVEVVRAAPGQELCPVELLQQWVDIQISRGVLPHEPLFQQIDGRRFARRPEEDCLSGGPLDYQQLRRYLFRMLAEASGLDADELRQLYGTQSLRSGGATAVAEADQVSDHEFNQFGGWSSSAACATYKASSLDRRLAVSRSMPHAQISDAASATGGELTEQEKEDVACLEQLGVQWGMEAEPAEGQLAQ</sequence>
<dbReference type="Proteomes" id="UP001190700">
    <property type="component" value="Unassembled WGS sequence"/>
</dbReference>
<dbReference type="InterPro" id="IPR043128">
    <property type="entry name" value="Rev_trsase/Diguanyl_cyclase"/>
</dbReference>
<dbReference type="PANTHER" id="PTHR33050">
    <property type="entry name" value="REVERSE TRANSCRIPTASE DOMAIN-CONTAINING PROTEIN"/>
    <property type="match status" value="1"/>
</dbReference>
<dbReference type="Pfam" id="PF00078">
    <property type="entry name" value="RVT_1"/>
    <property type="match status" value="1"/>
</dbReference>
<name>A0AAE0C9U8_9CHLO</name>
<dbReference type="SUPFAM" id="SSF56672">
    <property type="entry name" value="DNA/RNA polymerases"/>
    <property type="match status" value="1"/>
</dbReference>
<organism evidence="4 5">
    <name type="scientific">Cymbomonas tetramitiformis</name>
    <dbReference type="NCBI Taxonomy" id="36881"/>
    <lineage>
        <taxon>Eukaryota</taxon>
        <taxon>Viridiplantae</taxon>
        <taxon>Chlorophyta</taxon>
        <taxon>Pyramimonadophyceae</taxon>
        <taxon>Pyramimonadales</taxon>
        <taxon>Pyramimonadaceae</taxon>
        <taxon>Cymbomonas</taxon>
    </lineage>
</organism>
<evidence type="ECO:0000256" key="2">
    <source>
        <dbReference type="SAM" id="MobiDB-lite"/>
    </source>
</evidence>
<dbReference type="SUPFAM" id="SSF47823">
    <property type="entry name" value="lambda integrase-like, N-terminal domain"/>
    <property type="match status" value="1"/>
</dbReference>
<gene>
    <name evidence="4" type="ORF">CYMTET_40456</name>
</gene>
<protein>
    <recommendedName>
        <fullName evidence="3">Reverse transcriptase domain-containing protein</fullName>
    </recommendedName>
</protein>
<dbReference type="PANTHER" id="PTHR33050:SF7">
    <property type="entry name" value="RIBONUCLEASE H"/>
    <property type="match status" value="1"/>
</dbReference>
<dbReference type="InterPro" id="IPR010998">
    <property type="entry name" value="Integrase_recombinase_N"/>
</dbReference>
<dbReference type="Gene3D" id="1.10.150.130">
    <property type="match status" value="1"/>
</dbReference>
<reference evidence="4 5" key="1">
    <citation type="journal article" date="2015" name="Genome Biol. Evol.">
        <title>Comparative Genomics of a Bacterivorous Green Alga Reveals Evolutionary Causalities and Consequences of Phago-Mixotrophic Mode of Nutrition.</title>
        <authorList>
            <person name="Burns J.A."/>
            <person name="Paasch A."/>
            <person name="Narechania A."/>
            <person name="Kim E."/>
        </authorList>
    </citation>
    <scope>NUCLEOTIDE SEQUENCE [LARGE SCALE GENOMIC DNA]</scope>
    <source>
        <strain evidence="4 5">PLY_AMNH</strain>
    </source>
</reference>
<proteinExistence type="predicted"/>
<dbReference type="GO" id="GO:0006310">
    <property type="term" value="P:DNA recombination"/>
    <property type="evidence" value="ECO:0007669"/>
    <property type="project" value="InterPro"/>
</dbReference>
<dbReference type="EMBL" id="LGRX02026879">
    <property type="protein sequence ID" value="KAK3250160.1"/>
    <property type="molecule type" value="Genomic_DNA"/>
</dbReference>
<keyword evidence="5" id="KW-1185">Reference proteome</keyword>
<feature type="compositionally biased region" description="Basic and acidic residues" evidence="2">
    <location>
        <begin position="204"/>
        <end position="213"/>
    </location>
</feature>
<dbReference type="Gene3D" id="3.30.70.270">
    <property type="match status" value="1"/>
</dbReference>